<feature type="transmembrane region" description="Helical" evidence="2">
    <location>
        <begin position="452"/>
        <end position="469"/>
    </location>
</feature>
<organism evidence="5 6">
    <name type="scientific">Streptosporangium carneum</name>
    <dbReference type="NCBI Taxonomy" id="47481"/>
    <lineage>
        <taxon>Bacteria</taxon>
        <taxon>Bacillati</taxon>
        <taxon>Actinomycetota</taxon>
        <taxon>Actinomycetes</taxon>
        <taxon>Streptosporangiales</taxon>
        <taxon>Streptosporangiaceae</taxon>
        <taxon>Streptosporangium</taxon>
    </lineage>
</organism>
<feature type="transmembrane region" description="Helical" evidence="2">
    <location>
        <begin position="490"/>
        <end position="509"/>
    </location>
</feature>
<dbReference type="AlphaFoldDB" id="A0A9W6MGM4"/>
<feature type="transmembrane region" description="Helical" evidence="2">
    <location>
        <begin position="378"/>
        <end position="398"/>
    </location>
</feature>
<dbReference type="GO" id="GO:0006508">
    <property type="term" value="P:proteolysis"/>
    <property type="evidence" value="ECO:0007669"/>
    <property type="project" value="InterPro"/>
</dbReference>
<name>A0A9W6MGM4_9ACTN</name>
<reference evidence="5" key="2">
    <citation type="submission" date="2023-01" db="EMBL/GenBank/DDBJ databases">
        <authorList>
            <person name="Sun Q."/>
            <person name="Evtushenko L."/>
        </authorList>
    </citation>
    <scope>NUCLEOTIDE SEQUENCE</scope>
    <source>
        <strain evidence="5">VKM Ac-2007</strain>
    </source>
</reference>
<evidence type="ECO:0000256" key="1">
    <source>
        <dbReference type="ARBA" id="ARBA00022801"/>
    </source>
</evidence>
<dbReference type="PANTHER" id="PTHR43265:SF1">
    <property type="entry name" value="ESTERASE ESTD"/>
    <property type="match status" value="1"/>
</dbReference>
<evidence type="ECO:0000259" key="4">
    <source>
        <dbReference type="Pfam" id="PF00326"/>
    </source>
</evidence>
<feature type="chain" id="PRO_5040738407" description="Peptidase S9 prolyl oligopeptidase catalytic domain-containing protein" evidence="3">
    <location>
        <begin position="17"/>
        <end position="512"/>
    </location>
</feature>
<keyword evidence="6" id="KW-1185">Reference proteome</keyword>
<dbReference type="SUPFAM" id="SSF53474">
    <property type="entry name" value="alpha/beta-Hydrolases"/>
    <property type="match status" value="1"/>
</dbReference>
<proteinExistence type="predicted"/>
<dbReference type="GO" id="GO:0004252">
    <property type="term" value="F:serine-type endopeptidase activity"/>
    <property type="evidence" value="ECO:0007669"/>
    <property type="project" value="InterPro"/>
</dbReference>
<gene>
    <name evidence="5" type="ORF">GCM10017600_67130</name>
</gene>
<dbReference type="InterPro" id="IPR002471">
    <property type="entry name" value="Pept_S9_AS"/>
</dbReference>
<keyword evidence="3" id="KW-0732">Signal</keyword>
<dbReference type="PANTHER" id="PTHR43265">
    <property type="entry name" value="ESTERASE ESTD"/>
    <property type="match status" value="1"/>
</dbReference>
<dbReference type="Gene3D" id="3.40.50.1820">
    <property type="entry name" value="alpha/beta hydrolase"/>
    <property type="match status" value="1"/>
</dbReference>
<dbReference type="GO" id="GO:0052689">
    <property type="term" value="F:carboxylic ester hydrolase activity"/>
    <property type="evidence" value="ECO:0007669"/>
    <property type="project" value="TreeGrafter"/>
</dbReference>
<keyword evidence="1" id="KW-0378">Hydrolase</keyword>
<dbReference type="InterPro" id="IPR001375">
    <property type="entry name" value="Peptidase_S9_cat"/>
</dbReference>
<dbReference type="Pfam" id="PF00326">
    <property type="entry name" value="Peptidase_S9"/>
    <property type="match status" value="1"/>
</dbReference>
<keyword evidence="2" id="KW-0812">Transmembrane</keyword>
<comment type="caution">
    <text evidence="5">The sequence shown here is derived from an EMBL/GenBank/DDBJ whole genome shotgun (WGS) entry which is preliminary data.</text>
</comment>
<feature type="transmembrane region" description="Helical" evidence="2">
    <location>
        <begin position="410"/>
        <end position="432"/>
    </location>
</feature>
<keyword evidence="2" id="KW-1133">Transmembrane helix</keyword>
<dbReference type="InterPro" id="IPR053145">
    <property type="entry name" value="AB_hydrolase_Est10"/>
</dbReference>
<feature type="signal peptide" evidence="3">
    <location>
        <begin position="1"/>
        <end position="16"/>
    </location>
</feature>
<reference evidence="5" key="1">
    <citation type="journal article" date="2014" name="Int. J. Syst. Evol. Microbiol.">
        <title>Complete genome sequence of Corynebacterium casei LMG S-19264T (=DSM 44701T), isolated from a smear-ripened cheese.</title>
        <authorList>
            <consortium name="US DOE Joint Genome Institute (JGI-PGF)"/>
            <person name="Walter F."/>
            <person name="Albersmeier A."/>
            <person name="Kalinowski J."/>
            <person name="Ruckert C."/>
        </authorList>
    </citation>
    <scope>NUCLEOTIDE SEQUENCE</scope>
    <source>
        <strain evidence="5">VKM Ac-2007</strain>
    </source>
</reference>
<dbReference type="Proteomes" id="UP001143474">
    <property type="component" value="Unassembled WGS sequence"/>
</dbReference>
<evidence type="ECO:0000313" key="5">
    <source>
        <dbReference type="EMBL" id="GLK13302.1"/>
    </source>
</evidence>
<dbReference type="EMBL" id="BSEV01000021">
    <property type="protein sequence ID" value="GLK13302.1"/>
    <property type="molecule type" value="Genomic_DNA"/>
</dbReference>
<evidence type="ECO:0000256" key="2">
    <source>
        <dbReference type="SAM" id="Phobius"/>
    </source>
</evidence>
<sequence length="512" mass="52635">MTAAVTLGLLTPVAVAVPDLLVPTATAPASAATAALTPAALTPAALTPATPAPAALTPATPAPASPLAVPSDLTATELSFHGGGGLVMHGTVLAQATAKPARPGVVLVHGAGTGTPRAKLLGEAVEFARRGLSVLIYDKRSEGYSLFRRSYSQLADDALGAVAALRAQPGVDPAKVGIWGLSEGGWVAPLAASRSKDIAFVVLVGANGLPPLRQQTWAVAAGLRKAGVAGSLVDRAEPNLYRTIADGGLFPEPYYDPAPALAAVRQPVLAIWGTHDLLTPPQESPPLFARALKEGGNRHYVFRFFPDADHAAHRTPDGGVTRLPELAPGYADLVGSWVGEVTAGRPPTARISGPAPVQASVTVPVDPPAWWASAPAQLAALLLFLVAFAGYPVVALVRRLRGRSTVPVTGAARLLSGAGLATVLGSFSYLVYLVMTGGKLAAPGPVFAERPLVWLALQALAVASVVATVRTGWAWRRAPGSVPRGERARLGLLLAAGVVFVPWAFHWGLLLP</sequence>
<protein>
    <recommendedName>
        <fullName evidence="4">Peptidase S9 prolyl oligopeptidase catalytic domain-containing protein</fullName>
    </recommendedName>
</protein>
<feature type="domain" description="Peptidase S9 prolyl oligopeptidase catalytic" evidence="4">
    <location>
        <begin position="155"/>
        <end position="313"/>
    </location>
</feature>
<keyword evidence="2" id="KW-0472">Membrane</keyword>
<dbReference type="InterPro" id="IPR029058">
    <property type="entry name" value="AB_hydrolase_fold"/>
</dbReference>
<accession>A0A9W6MGM4</accession>
<dbReference type="PROSITE" id="PS00708">
    <property type="entry name" value="PRO_ENDOPEP_SER"/>
    <property type="match status" value="1"/>
</dbReference>
<evidence type="ECO:0000313" key="6">
    <source>
        <dbReference type="Proteomes" id="UP001143474"/>
    </source>
</evidence>
<evidence type="ECO:0000256" key="3">
    <source>
        <dbReference type="SAM" id="SignalP"/>
    </source>
</evidence>